<dbReference type="SUPFAM" id="SSF52821">
    <property type="entry name" value="Rhodanese/Cell cycle control phosphatase"/>
    <property type="match status" value="1"/>
</dbReference>
<accession>A0A8J6D2D3</accession>
<keyword evidence="4" id="KW-1185">Reference proteome</keyword>
<evidence type="ECO:0000259" key="2">
    <source>
        <dbReference type="PROSITE" id="PS50198"/>
    </source>
</evidence>
<sequence length="299" mass="33953">MLRATHFPPMASPTLLVLRKCFIPIFSVSSIPSYPLHNLSYFSAFHSFFSPSRPSLPSLSLTQFSPMLGHPYLRLSASFNSESSYGDNREILVQHLLLKEDDQKLLLELQQRIAGGEDLSDLAVEYSICPSKQEGGMLGWVRKGQMVPEFEEAAFCAPLNKVVKCKTNFGWHLLQVLSEREESLLKDIQPEEFHAKMQDPSFIEEAQLIDVREPEEVELYTTRHYRAGKFYTKVSSIFARIPGSSSPPVWKLGPEITSKFDPTKDTYVLCHHGMRSLQVAKWLQTQVKIVILTFSVSLV</sequence>
<reference evidence="3 4" key="1">
    <citation type="journal article" date="2021" name="bioRxiv">
        <title>The Gossypium anomalum genome as a resource for cotton improvement and evolutionary analysis of hybrid incompatibility.</title>
        <authorList>
            <person name="Grover C.E."/>
            <person name="Yuan D."/>
            <person name="Arick M.A."/>
            <person name="Miller E.R."/>
            <person name="Hu G."/>
            <person name="Peterson D.G."/>
            <person name="Wendel J.F."/>
            <person name="Udall J.A."/>
        </authorList>
    </citation>
    <scope>NUCLEOTIDE SEQUENCE [LARGE SCALE GENOMIC DNA]</scope>
    <source>
        <strain evidence="3">JFW-Udall</strain>
        <tissue evidence="3">Leaf</tissue>
    </source>
</reference>
<dbReference type="Proteomes" id="UP000701853">
    <property type="component" value="Chromosome 7"/>
</dbReference>
<dbReference type="PANTHER" id="PTHR43629">
    <property type="entry name" value="PEPTIDYL-PROLYL CIS-TRANS ISOMERASE"/>
    <property type="match status" value="1"/>
</dbReference>
<dbReference type="InterPro" id="IPR046357">
    <property type="entry name" value="PPIase_dom_sf"/>
</dbReference>
<evidence type="ECO:0000256" key="1">
    <source>
        <dbReference type="PROSITE-ProRule" id="PRU00278"/>
    </source>
</evidence>
<dbReference type="PROSITE" id="PS50198">
    <property type="entry name" value="PPIC_PPIASE_2"/>
    <property type="match status" value="1"/>
</dbReference>
<gene>
    <name evidence="3" type="ORF">CXB51_016691</name>
</gene>
<dbReference type="Pfam" id="PF13616">
    <property type="entry name" value="Rotamase_3"/>
    <property type="match status" value="1"/>
</dbReference>
<evidence type="ECO:0000313" key="3">
    <source>
        <dbReference type="EMBL" id="KAG8488723.1"/>
    </source>
</evidence>
<evidence type="ECO:0000313" key="4">
    <source>
        <dbReference type="Proteomes" id="UP000701853"/>
    </source>
</evidence>
<feature type="domain" description="PpiC" evidence="2">
    <location>
        <begin position="88"/>
        <end position="178"/>
    </location>
</feature>
<keyword evidence="1" id="KW-0697">Rotamase</keyword>
<dbReference type="Gene3D" id="3.10.50.40">
    <property type="match status" value="1"/>
</dbReference>
<dbReference type="InterPro" id="IPR000297">
    <property type="entry name" value="PPIase_PpiC"/>
</dbReference>
<proteinExistence type="predicted"/>
<dbReference type="EMBL" id="JAHUZN010000007">
    <property type="protein sequence ID" value="KAG8488723.1"/>
    <property type="molecule type" value="Genomic_DNA"/>
</dbReference>
<dbReference type="AlphaFoldDB" id="A0A8J6D2D3"/>
<dbReference type="SUPFAM" id="SSF54534">
    <property type="entry name" value="FKBP-like"/>
    <property type="match status" value="1"/>
</dbReference>
<dbReference type="InterPro" id="IPR052204">
    <property type="entry name" value="PpiC/parvulin_rotamase"/>
</dbReference>
<comment type="caution">
    <text evidence="3">The sequence shown here is derived from an EMBL/GenBank/DDBJ whole genome shotgun (WGS) entry which is preliminary data.</text>
</comment>
<organism evidence="3 4">
    <name type="scientific">Gossypium anomalum</name>
    <dbReference type="NCBI Taxonomy" id="47600"/>
    <lineage>
        <taxon>Eukaryota</taxon>
        <taxon>Viridiplantae</taxon>
        <taxon>Streptophyta</taxon>
        <taxon>Embryophyta</taxon>
        <taxon>Tracheophyta</taxon>
        <taxon>Spermatophyta</taxon>
        <taxon>Magnoliopsida</taxon>
        <taxon>eudicotyledons</taxon>
        <taxon>Gunneridae</taxon>
        <taxon>Pentapetalae</taxon>
        <taxon>rosids</taxon>
        <taxon>malvids</taxon>
        <taxon>Malvales</taxon>
        <taxon>Malvaceae</taxon>
        <taxon>Malvoideae</taxon>
        <taxon>Gossypium</taxon>
    </lineage>
</organism>
<dbReference type="OrthoDB" id="1911748at2759"/>
<dbReference type="GO" id="GO:0003755">
    <property type="term" value="F:peptidyl-prolyl cis-trans isomerase activity"/>
    <property type="evidence" value="ECO:0007669"/>
    <property type="project" value="UniProtKB-KW"/>
</dbReference>
<dbReference type="Gene3D" id="3.40.250.10">
    <property type="entry name" value="Rhodanese-like domain"/>
    <property type="match status" value="1"/>
</dbReference>
<dbReference type="PANTHER" id="PTHR43629:SF2">
    <property type="entry name" value="RHODANESE-LIKE_PPIC DOMAIN-CONTAINING PROTEIN 12, CHLOROPLASTIC"/>
    <property type="match status" value="1"/>
</dbReference>
<keyword evidence="1" id="KW-0413">Isomerase</keyword>
<name>A0A8J6D2D3_9ROSI</name>
<dbReference type="InterPro" id="IPR036873">
    <property type="entry name" value="Rhodanese-like_dom_sf"/>
</dbReference>
<protein>
    <recommendedName>
        <fullName evidence="2">PpiC domain-containing protein</fullName>
    </recommendedName>
</protein>